<feature type="transmembrane region" description="Helical" evidence="1">
    <location>
        <begin position="33"/>
        <end position="54"/>
    </location>
</feature>
<evidence type="ECO:0000313" key="3">
    <source>
        <dbReference type="Proteomes" id="UP000031433"/>
    </source>
</evidence>
<keyword evidence="1" id="KW-0472">Membrane</keyword>
<evidence type="ECO:0008006" key="4">
    <source>
        <dbReference type="Google" id="ProtNLM"/>
    </source>
</evidence>
<keyword evidence="3" id="KW-1185">Reference proteome</keyword>
<gene>
    <name evidence="2" type="ORF">SE37_09025</name>
</gene>
<keyword evidence="1" id="KW-0812">Transmembrane</keyword>
<dbReference type="AlphaFoldDB" id="A0A0C1U4U3"/>
<dbReference type="InterPro" id="IPR023813">
    <property type="entry name" value="HsmA-like"/>
</dbReference>
<organism evidence="2 3">
    <name type="scientific">Geobacter soli</name>
    <dbReference type="NCBI Taxonomy" id="1510391"/>
    <lineage>
        <taxon>Bacteria</taxon>
        <taxon>Pseudomonadati</taxon>
        <taxon>Thermodesulfobacteriota</taxon>
        <taxon>Desulfuromonadia</taxon>
        <taxon>Geobacterales</taxon>
        <taxon>Geobacteraceae</taxon>
        <taxon>Geobacter</taxon>
    </lineage>
</organism>
<protein>
    <recommendedName>
        <fullName evidence="4">TIGR03987 family protein</fullName>
    </recommendedName>
</protein>
<dbReference type="EMBL" id="JXBL01000001">
    <property type="protein sequence ID" value="KIE42765.1"/>
    <property type="molecule type" value="Genomic_DNA"/>
</dbReference>
<name>A0A0C1U4U3_9BACT</name>
<sequence>MLRVGIMFMVLALAFYTYAVFSGRKEGLHAKHLLVFGAGLLFDYLGTHQMSLYARAFGKAPEWHNLTGILSLAGMAFHFLLALAASFARRAERINHTFHRVSLTIYTLWCIAFASGAIAGMLKAAKH</sequence>
<feature type="transmembrane region" description="Helical" evidence="1">
    <location>
        <begin position="66"/>
        <end position="88"/>
    </location>
</feature>
<dbReference type="Proteomes" id="UP000031433">
    <property type="component" value="Unassembled WGS sequence"/>
</dbReference>
<dbReference type="RefSeq" id="WP_039645625.1">
    <property type="nucleotide sequence ID" value="NZ_JXBL01000001.1"/>
</dbReference>
<feature type="transmembrane region" description="Helical" evidence="1">
    <location>
        <begin position="100"/>
        <end position="122"/>
    </location>
</feature>
<evidence type="ECO:0000256" key="1">
    <source>
        <dbReference type="SAM" id="Phobius"/>
    </source>
</evidence>
<keyword evidence="1" id="KW-1133">Transmembrane helix</keyword>
<dbReference type="NCBIfam" id="TIGR03987">
    <property type="entry name" value="HsmA family protein"/>
    <property type="match status" value="1"/>
</dbReference>
<accession>A0A0C1U4U3</accession>
<reference evidence="2 3" key="1">
    <citation type="submission" date="2015-01" db="EMBL/GenBank/DDBJ databases">
        <title>Genome sequence of the anaerobic bacterium Geobacter soli GSS01, a dissimilatory Fe(III) reducer from soil.</title>
        <authorList>
            <person name="Yang G."/>
            <person name="Zhou S."/>
        </authorList>
    </citation>
    <scope>NUCLEOTIDE SEQUENCE [LARGE SCALE GENOMIC DNA]</scope>
    <source>
        <strain evidence="2 3">GSS01</strain>
    </source>
</reference>
<proteinExistence type="predicted"/>
<comment type="caution">
    <text evidence="2">The sequence shown here is derived from an EMBL/GenBank/DDBJ whole genome shotgun (WGS) entry which is preliminary data.</text>
</comment>
<feature type="transmembrane region" description="Helical" evidence="1">
    <location>
        <begin position="6"/>
        <end position="21"/>
    </location>
</feature>
<evidence type="ECO:0000313" key="2">
    <source>
        <dbReference type="EMBL" id="KIE42765.1"/>
    </source>
</evidence>